<dbReference type="EMBL" id="CM001884">
    <property type="protein sequence ID" value="EOY28839.1"/>
    <property type="molecule type" value="Genomic_DNA"/>
</dbReference>
<dbReference type="STRING" id="3641.A0A061GNZ3"/>
<keyword evidence="1" id="KW-0812">Transmembrane</keyword>
<feature type="transmembrane region" description="Helical" evidence="1">
    <location>
        <begin position="48"/>
        <end position="69"/>
    </location>
</feature>
<accession>A0A061GNZ3</accession>
<organism evidence="2 3">
    <name type="scientific">Theobroma cacao</name>
    <name type="common">Cacao</name>
    <name type="synonym">Cocoa</name>
    <dbReference type="NCBI Taxonomy" id="3641"/>
    <lineage>
        <taxon>Eukaryota</taxon>
        <taxon>Viridiplantae</taxon>
        <taxon>Streptophyta</taxon>
        <taxon>Embryophyta</taxon>
        <taxon>Tracheophyta</taxon>
        <taxon>Spermatophyta</taxon>
        <taxon>Magnoliopsida</taxon>
        <taxon>eudicotyledons</taxon>
        <taxon>Gunneridae</taxon>
        <taxon>Pentapetalae</taxon>
        <taxon>rosids</taxon>
        <taxon>malvids</taxon>
        <taxon>Malvales</taxon>
        <taxon>Malvaceae</taxon>
        <taxon>Byttnerioideae</taxon>
        <taxon>Theobroma</taxon>
    </lineage>
</organism>
<feature type="transmembrane region" description="Helical" evidence="1">
    <location>
        <begin position="139"/>
        <end position="160"/>
    </location>
</feature>
<proteinExistence type="predicted"/>
<name>A0A061GNZ3_THECC</name>
<feature type="transmembrane region" description="Helical" evidence="1">
    <location>
        <begin position="280"/>
        <end position="298"/>
    </location>
</feature>
<reference evidence="2 3" key="1">
    <citation type="journal article" date="2013" name="Genome Biol.">
        <title>The genome sequence of the most widely cultivated cacao type and its use to identify candidate genes regulating pod color.</title>
        <authorList>
            <person name="Motamayor J.C."/>
            <person name="Mockaitis K."/>
            <person name="Schmutz J."/>
            <person name="Haiminen N."/>
            <person name="Iii D.L."/>
            <person name="Cornejo O."/>
            <person name="Findley S.D."/>
            <person name="Zheng P."/>
            <person name="Utro F."/>
            <person name="Royaert S."/>
            <person name="Saski C."/>
            <person name="Jenkins J."/>
            <person name="Podicheti R."/>
            <person name="Zhao M."/>
            <person name="Scheffler B.E."/>
            <person name="Stack J.C."/>
            <person name="Feltus F.A."/>
            <person name="Mustiga G.M."/>
            <person name="Amores F."/>
            <person name="Phillips W."/>
            <person name="Marelli J.P."/>
            <person name="May G.D."/>
            <person name="Shapiro H."/>
            <person name="Ma J."/>
            <person name="Bustamante C.D."/>
            <person name="Schnell R.J."/>
            <person name="Main D."/>
            <person name="Gilbert D."/>
            <person name="Parida L."/>
            <person name="Kuhn D.N."/>
        </authorList>
    </citation>
    <scope>NUCLEOTIDE SEQUENCE [LARGE SCALE GENOMIC DNA]</scope>
    <source>
        <strain evidence="3">cv. Matina 1-6</strain>
    </source>
</reference>
<keyword evidence="3" id="KW-1185">Reference proteome</keyword>
<dbReference type="PANTHER" id="PTHR31963:SF17">
    <property type="entry name" value="PROTEIN, PUTATIVE (DUF3537)-RELATED"/>
    <property type="match status" value="1"/>
</dbReference>
<protein>
    <submittedName>
        <fullName evidence="2">Uncharacterized protein isoform 1</fullName>
    </submittedName>
</protein>
<gene>
    <name evidence="2" type="ORF">TCM_030325</name>
</gene>
<evidence type="ECO:0000313" key="2">
    <source>
        <dbReference type="EMBL" id="EOY28839.1"/>
    </source>
</evidence>
<feature type="transmembrane region" description="Helical" evidence="1">
    <location>
        <begin position="172"/>
        <end position="201"/>
    </location>
</feature>
<dbReference type="Pfam" id="PF12056">
    <property type="entry name" value="DUF3537"/>
    <property type="match status" value="1"/>
</dbReference>
<dbReference type="OMA" id="GHLDCET"/>
<dbReference type="Gramene" id="EOY28839">
    <property type="protein sequence ID" value="EOY28839"/>
    <property type="gene ID" value="TCM_030325"/>
</dbReference>
<dbReference type="eggNOG" id="ENOG502QS17">
    <property type="taxonomic scope" value="Eukaryota"/>
</dbReference>
<feature type="transmembrane region" description="Helical" evidence="1">
    <location>
        <begin position="84"/>
        <end position="104"/>
    </location>
</feature>
<dbReference type="Proteomes" id="UP000026915">
    <property type="component" value="Chromosome 6"/>
</dbReference>
<sequence>MESEAQSSLSKNRANPGYITQEGLELKSFRLCLYWVCLDQSSLWRVGLSWSVFFVLAVGVPIVSHFVLLCSNCDEEHQRPYDGLVQLSLSSFAAISFISLSSWARKYGIRRFLFLDKLCDVSDKVRQGYAKELQKSMKLLCIFVLPCFAAESAYRIWWYATGASQIPYLGNYYISDIIACTLQLSSWLYRTSIFILACILYQLTCHLQILRLEDFAQVFQKETEVGSILAEHLRIRRNLRIISHRFRLFLLLSLVFITASQFIALFMTTRTSTTVNFYEAGELALCSISLVTGLFICLRSATKITHRAQSITSLAAKWHVCATINSFDDADGETPTAQIVSSQMLPAGVDWESEEEEDGEDDLDNTNLVPIFAHTISFQKRQALVTYLEHNRAGITVFGFMVDRTGIHTIFVIELALLLWLLNKTIGISYSPLFISCKTAMLKAERVMRYLNLPVRQQ</sequence>
<keyword evidence="1" id="KW-0472">Membrane</keyword>
<dbReference type="AlphaFoldDB" id="A0A061GNZ3"/>
<evidence type="ECO:0000313" key="3">
    <source>
        <dbReference type="Proteomes" id="UP000026915"/>
    </source>
</evidence>
<dbReference type="InterPro" id="IPR021924">
    <property type="entry name" value="DUF3537"/>
</dbReference>
<feature type="transmembrane region" description="Helical" evidence="1">
    <location>
        <begin position="246"/>
        <end position="268"/>
    </location>
</feature>
<dbReference type="InParanoid" id="A0A061GNZ3"/>
<keyword evidence="1" id="KW-1133">Transmembrane helix</keyword>
<evidence type="ECO:0000256" key="1">
    <source>
        <dbReference type="SAM" id="Phobius"/>
    </source>
</evidence>
<dbReference type="PANTHER" id="PTHR31963">
    <property type="entry name" value="RAS GUANINE NUCLEOTIDE EXCHANGE FACTOR K"/>
    <property type="match status" value="1"/>
</dbReference>
<dbReference type="HOGENOM" id="CLU_051432_0_0_1"/>